<evidence type="ECO:0000256" key="4">
    <source>
        <dbReference type="ARBA" id="ARBA00022679"/>
    </source>
</evidence>
<dbReference type="InterPro" id="IPR037006">
    <property type="entry name" value="CheA-like_homodim_sf"/>
</dbReference>
<name>A0A7S7NND0_PALFE</name>
<proteinExistence type="predicted"/>
<dbReference type="InterPro" id="IPR003594">
    <property type="entry name" value="HATPase_dom"/>
</dbReference>
<dbReference type="RefSeq" id="WP_194448403.1">
    <property type="nucleotide sequence ID" value="NZ_CP063849.1"/>
</dbReference>
<dbReference type="EMBL" id="CP063849">
    <property type="protein sequence ID" value="QOY86734.1"/>
    <property type="molecule type" value="Genomic_DNA"/>
</dbReference>
<dbReference type="GO" id="GO:0005524">
    <property type="term" value="F:ATP binding"/>
    <property type="evidence" value="ECO:0007669"/>
    <property type="project" value="UniProtKB-KW"/>
</dbReference>
<protein>
    <recommendedName>
        <fullName evidence="2">histidine kinase</fullName>
        <ecNumber evidence="2">2.7.13.3</ecNumber>
    </recommendedName>
</protein>
<dbReference type="Pfam" id="PF01584">
    <property type="entry name" value="CheW"/>
    <property type="match status" value="1"/>
</dbReference>
<dbReference type="Proteomes" id="UP000593892">
    <property type="component" value="Chromosome"/>
</dbReference>
<dbReference type="GO" id="GO:0000155">
    <property type="term" value="F:phosphorelay sensor kinase activity"/>
    <property type="evidence" value="ECO:0007669"/>
    <property type="project" value="InterPro"/>
</dbReference>
<evidence type="ECO:0000313" key="11">
    <source>
        <dbReference type="EMBL" id="QOY86734.1"/>
    </source>
</evidence>
<feature type="domain" description="Histidine kinase" evidence="8">
    <location>
        <begin position="530"/>
        <end position="775"/>
    </location>
</feature>
<dbReference type="CDD" id="cd00088">
    <property type="entry name" value="HPT"/>
    <property type="match status" value="2"/>
</dbReference>
<dbReference type="SUPFAM" id="SSF47384">
    <property type="entry name" value="Homodimeric domain of signal transducing histidine kinase"/>
    <property type="match status" value="1"/>
</dbReference>
<keyword evidence="5" id="KW-0418">Kinase</keyword>
<evidence type="ECO:0000256" key="2">
    <source>
        <dbReference type="ARBA" id="ARBA00012438"/>
    </source>
</evidence>
<dbReference type="EC" id="2.7.13.3" evidence="2"/>
<evidence type="ECO:0000259" key="9">
    <source>
        <dbReference type="PROSITE" id="PS50851"/>
    </source>
</evidence>
<evidence type="ECO:0000256" key="6">
    <source>
        <dbReference type="PROSITE-ProRule" id="PRU00110"/>
    </source>
</evidence>
<dbReference type="InterPro" id="IPR051315">
    <property type="entry name" value="Bact_Chemotaxis_CheA"/>
</dbReference>
<dbReference type="SUPFAM" id="SSF50341">
    <property type="entry name" value="CheW-like"/>
    <property type="match status" value="1"/>
</dbReference>
<dbReference type="FunFam" id="3.30.565.10:FF:000016">
    <property type="entry name" value="Chemotaxis protein CheA, putative"/>
    <property type="match status" value="1"/>
</dbReference>
<feature type="domain" description="HPt" evidence="10">
    <location>
        <begin position="1"/>
        <end position="98"/>
    </location>
</feature>
<dbReference type="Gene3D" id="3.30.565.10">
    <property type="entry name" value="Histidine kinase-like ATPase, C-terminal domain"/>
    <property type="match status" value="1"/>
</dbReference>
<reference evidence="11 12" key="1">
    <citation type="submission" date="2020-10" db="EMBL/GenBank/DDBJ databases">
        <title>Complete genome sequence of Paludibaculum fermentans P105T, a facultatively anaerobic acidobacterium capable of dissimilatory Fe(III) reduction.</title>
        <authorList>
            <person name="Dedysh S.N."/>
            <person name="Beletsky A.V."/>
            <person name="Kulichevskaya I.S."/>
            <person name="Mardanov A.V."/>
            <person name="Ravin N.V."/>
        </authorList>
    </citation>
    <scope>NUCLEOTIDE SEQUENCE [LARGE SCALE GENOMIC DNA]</scope>
    <source>
        <strain evidence="11 12">P105</strain>
    </source>
</reference>
<feature type="domain" description="CheW-like" evidence="9">
    <location>
        <begin position="777"/>
        <end position="909"/>
    </location>
</feature>
<dbReference type="SUPFAM" id="SSF47226">
    <property type="entry name" value="Histidine-containing phosphotransfer domain, HPT domain"/>
    <property type="match status" value="2"/>
</dbReference>
<dbReference type="InterPro" id="IPR004105">
    <property type="entry name" value="CheA-like_dim"/>
</dbReference>
<keyword evidence="3 6" id="KW-0597">Phosphoprotein</keyword>
<dbReference type="AlphaFoldDB" id="A0A7S7NND0"/>
<evidence type="ECO:0000259" key="8">
    <source>
        <dbReference type="PROSITE" id="PS50109"/>
    </source>
</evidence>
<dbReference type="PANTHER" id="PTHR43395">
    <property type="entry name" value="SENSOR HISTIDINE KINASE CHEA"/>
    <property type="match status" value="1"/>
</dbReference>
<dbReference type="Pfam" id="PF02518">
    <property type="entry name" value="HATPase_c"/>
    <property type="match status" value="1"/>
</dbReference>
<evidence type="ECO:0000256" key="1">
    <source>
        <dbReference type="ARBA" id="ARBA00000085"/>
    </source>
</evidence>
<feature type="region of interest" description="Disordered" evidence="7">
    <location>
        <begin position="490"/>
        <end position="522"/>
    </location>
</feature>
<keyword evidence="12" id="KW-1185">Reference proteome</keyword>
<dbReference type="InterPro" id="IPR005467">
    <property type="entry name" value="His_kinase_dom"/>
</dbReference>
<dbReference type="PANTHER" id="PTHR43395:SF8">
    <property type="entry name" value="HISTIDINE KINASE"/>
    <property type="match status" value="1"/>
</dbReference>
<dbReference type="CDD" id="cd16916">
    <property type="entry name" value="HATPase_CheA-like"/>
    <property type="match status" value="1"/>
</dbReference>
<gene>
    <name evidence="11" type="ORF">IRI77_28700</name>
</gene>
<dbReference type="InterPro" id="IPR036097">
    <property type="entry name" value="HisK_dim/P_sf"/>
</dbReference>
<dbReference type="InterPro" id="IPR002545">
    <property type="entry name" value="CheW-lke_dom"/>
</dbReference>
<dbReference type="PRINTS" id="PR00344">
    <property type="entry name" value="BCTRLSENSOR"/>
</dbReference>
<dbReference type="SUPFAM" id="SSF55874">
    <property type="entry name" value="ATPase domain of HSP90 chaperone/DNA topoisomerase II/histidine kinase"/>
    <property type="match status" value="1"/>
</dbReference>
<evidence type="ECO:0000256" key="5">
    <source>
        <dbReference type="ARBA" id="ARBA00022777"/>
    </source>
</evidence>
<dbReference type="KEGG" id="pfer:IRI77_28700"/>
<evidence type="ECO:0000313" key="12">
    <source>
        <dbReference type="Proteomes" id="UP000593892"/>
    </source>
</evidence>
<dbReference type="GO" id="GO:0005737">
    <property type="term" value="C:cytoplasm"/>
    <property type="evidence" value="ECO:0007669"/>
    <property type="project" value="InterPro"/>
</dbReference>
<dbReference type="InterPro" id="IPR036641">
    <property type="entry name" value="HPT_dom_sf"/>
</dbReference>
<dbReference type="InterPro" id="IPR008207">
    <property type="entry name" value="Sig_transdc_His_kin_Hpt_dom"/>
</dbReference>
<evidence type="ECO:0000259" key="10">
    <source>
        <dbReference type="PROSITE" id="PS50894"/>
    </source>
</evidence>
<accession>A0A7S7NND0</accession>
<dbReference type="Gene3D" id="1.10.287.560">
    <property type="entry name" value="Histidine kinase CheA-like, homodimeric domain"/>
    <property type="match status" value="1"/>
</dbReference>
<dbReference type="Gene3D" id="1.20.120.160">
    <property type="entry name" value="HPT domain"/>
    <property type="match status" value="2"/>
</dbReference>
<dbReference type="GO" id="GO:0006935">
    <property type="term" value="P:chemotaxis"/>
    <property type="evidence" value="ECO:0007669"/>
    <property type="project" value="UniProtKB-KW"/>
</dbReference>
<organism evidence="11 12">
    <name type="scientific">Paludibaculum fermentans</name>
    <dbReference type="NCBI Taxonomy" id="1473598"/>
    <lineage>
        <taxon>Bacteria</taxon>
        <taxon>Pseudomonadati</taxon>
        <taxon>Acidobacteriota</taxon>
        <taxon>Terriglobia</taxon>
        <taxon>Bryobacterales</taxon>
        <taxon>Bryobacteraceae</taxon>
        <taxon>Paludibaculum</taxon>
    </lineage>
</organism>
<dbReference type="PROSITE" id="PS50894">
    <property type="entry name" value="HPT"/>
    <property type="match status" value="1"/>
</dbReference>
<dbReference type="SMART" id="SM00387">
    <property type="entry name" value="HATPase_c"/>
    <property type="match status" value="1"/>
</dbReference>
<dbReference type="Pfam" id="PF01627">
    <property type="entry name" value="Hpt"/>
    <property type="match status" value="1"/>
</dbReference>
<feature type="modified residue" description="Phosphohistidine" evidence="6">
    <location>
        <position position="41"/>
    </location>
</feature>
<evidence type="ECO:0000256" key="3">
    <source>
        <dbReference type="ARBA" id="ARBA00022553"/>
    </source>
</evidence>
<comment type="catalytic activity">
    <reaction evidence="1">
        <text>ATP + protein L-histidine = ADP + protein N-phospho-L-histidine.</text>
        <dbReference type="EC" id="2.7.13.3"/>
    </reaction>
</comment>
<dbReference type="SMART" id="SM00073">
    <property type="entry name" value="HPT"/>
    <property type="match status" value="2"/>
</dbReference>
<evidence type="ECO:0000256" key="7">
    <source>
        <dbReference type="SAM" id="MobiDB-lite"/>
    </source>
</evidence>
<dbReference type="PROSITE" id="PS50851">
    <property type="entry name" value="CHEW"/>
    <property type="match status" value="1"/>
</dbReference>
<dbReference type="InterPro" id="IPR036061">
    <property type="entry name" value="CheW-like_dom_sf"/>
</dbReference>
<dbReference type="PROSITE" id="PS50109">
    <property type="entry name" value="HIS_KIN"/>
    <property type="match status" value="1"/>
</dbReference>
<dbReference type="InterPro" id="IPR036890">
    <property type="entry name" value="HATPase_C_sf"/>
</dbReference>
<dbReference type="InterPro" id="IPR004358">
    <property type="entry name" value="Sig_transdc_His_kin-like_C"/>
</dbReference>
<dbReference type="Pfam" id="PF02895">
    <property type="entry name" value="H-kinase_dim"/>
    <property type="match status" value="1"/>
</dbReference>
<sequence length="912" mass="97511">MRSAFRAEALDLLIELDSALLALEEVTADSALVHRVFRAIHTIKGSGATAGFTRLARFAHCMEEAFDLAREGRLTVTPELIDCGLKACDVIRLLIEQNSEGAAIPGEAEAAGAFAKLLPASSNPPARQGEDQMPATLTRSAFEITFKPKRDLFYSGADPVTLLDDLRELGQAHITAHSDQVPLLPSLEPELCYLWWEILLVTDRGPSAIRDVFVFAEDDCELRIRLLDDQESAVSLLGSVPAEAFELFVLECEDHLEAMERDALALAAGPAARDELDSLFRGIHSIKGNAGLLLSDVKGETLTAGHPLPLLLRVAHGLESHLDPYRAAGAVRPTEQTVQTVLETCDAIRNLLGRLKHTGSGGPAPLELLARLGVAAGDAPAAQPANPREAAFLNTASQCVELIDSCFQRIGNGGEATRPVLETYLRGLKTLSAAVQYRHCPELEEPLAQQLRILDAAMSAGSALGGEDRLALDSAFRAARCALDRISAGGAVSGKSEPASAAPLPPGTSEVRTGGSASPSTIRIDQNKLDNLMRIVGELLVARGAFPLLVRKLNDRETGTGLAKDLKDAGSNISRIADELQSSVMSIRMLPVKTVFQRFPRLVRDLARSLGKEVQLVIEGEGIELDKTILEQIGDPLVHVIRNAVDHGLEPPEKRRSAGKSVSGQLALRARHEAGGVVIEIADDGRGLDAAALRRKAVDKGLLAPETVAGMSDEAAFQLIFLPGLTTAAKVTDVSGRGVGMDVVRSNVRALHGAIEIRSQPGRGTTFLIKLPTSLIVSKGILLEAGGQQYVLPLSSIHDMVKLPLEAVHLYRGVTLAQVRGRVYSIFNLAEMLGQAPARQTELSVAIVEAGTVRYGLVVDRFMTEVEVLVKPLTGGLEQCREFQGAAIMGDGRVVLVLNPLECHSLVVTACT</sequence>
<dbReference type="SMART" id="SM00260">
    <property type="entry name" value="CheW"/>
    <property type="match status" value="1"/>
</dbReference>
<dbReference type="SMART" id="SM01231">
    <property type="entry name" value="H-kinase_dim"/>
    <property type="match status" value="1"/>
</dbReference>
<dbReference type="Gene3D" id="2.30.30.40">
    <property type="entry name" value="SH3 Domains"/>
    <property type="match status" value="1"/>
</dbReference>
<keyword evidence="4" id="KW-0808">Transferase</keyword>